<dbReference type="NCBIfam" id="NF037970">
    <property type="entry name" value="vanZ_1"/>
    <property type="match status" value="1"/>
</dbReference>
<dbReference type="PANTHER" id="PTHR28008:SF1">
    <property type="entry name" value="DOMAIN PROTEIN, PUTATIVE (AFU_ORTHOLOGUE AFUA_3G10980)-RELATED"/>
    <property type="match status" value="1"/>
</dbReference>
<dbReference type="PANTHER" id="PTHR28008">
    <property type="entry name" value="DOMAIN PROTEIN, PUTATIVE (AFU_ORTHOLOGUE AFUA_3G10980)-RELATED"/>
    <property type="match status" value="1"/>
</dbReference>
<sequence>MPDSSLNSVYELQHRAVWLRLAWLCLIVIVTLSLISIPKIADLSIKNIDKIEHTISYFVLMFLFAQCYPSTITRGSYALFFILLGVSLEFLQGFTATRQFEYADMIANSAGVILGFMLGDSFLKKIVIYLDSKF</sequence>
<dbReference type="EMBL" id="UOFS01000040">
    <property type="protein sequence ID" value="VAW99685.1"/>
    <property type="molecule type" value="Genomic_DNA"/>
</dbReference>
<keyword evidence="1" id="KW-0812">Transmembrane</keyword>
<accession>A0A3B1A1D6</accession>
<feature type="transmembrane region" description="Helical" evidence="1">
    <location>
        <begin position="77"/>
        <end position="94"/>
    </location>
</feature>
<evidence type="ECO:0000313" key="3">
    <source>
        <dbReference type="EMBL" id="VAW99685.1"/>
    </source>
</evidence>
<protein>
    <recommendedName>
        <fullName evidence="2">VanZ-like domain-containing protein</fullName>
    </recommendedName>
</protein>
<name>A0A3B1A1D6_9ZZZZ</name>
<feature type="transmembrane region" description="Helical" evidence="1">
    <location>
        <begin position="20"/>
        <end position="41"/>
    </location>
</feature>
<feature type="transmembrane region" description="Helical" evidence="1">
    <location>
        <begin position="106"/>
        <end position="130"/>
    </location>
</feature>
<dbReference type="AlphaFoldDB" id="A0A3B1A1D6"/>
<feature type="transmembrane region" description="Helical" evidence="1">
    <location>
        <begin position="53"/>
        <end position="71"/>
    </location>
</feature>
<dbReference type="Pfam" id="PF04892">
    <property type="entry name" value="VanZ"/>
    <property type="match status" value="1"/>
</dbReference>
<dbReference type="InterPro" id="IPR006976">
    <property type="entry name" value="VanZ-like"/>
</dbReference>
<keyword evidence="1" id="KW-1133">Transmembrane helix</keyword>
<reference evidence="3" key="1">
    <citation type="submission" date="2018-06" db="EMBL/GenBank/DDBJ databases">
        <authorList>
            <person name="Zhirakovskaya E."/>
        </authorList>
    </citation>
    <scope>NUCLEOTIDE SEQUENCE</scope>
</reference>
<gene>
    <name evidence="3" type="ORF">MNBD_GAMMA22-2884</name>
</gene>
<organism evidence="3">
    <name type="scientific">hydrothermal vent metagenome</name>
    <dbReference type="NCBI Taxonomy" id="652676"/>
    <lineage>
        <taxon>unclassified sequences</taxon>
        <taxon>metagenomes</taxon>
        <taxon>ecological metagenomes</taxon>
    </lineage>
</organism>
<evidence type="ECO:0000256" key="1">
    <source>
        <dbReference type="SAM" id="Phobius"/>
    </source>
</evidence>
<evidence type="ECO:0000259" key="2">
    <source>
        <dbReference type="Pfam" id="PF04892"/>
    </source>
</evidence>
<feature type="domain" description="VanZ-like" evidence="2">
    <location>
        <begin position="45"/>
        <end position="118"/>
    </location>
</feature>
<proteinExistence type="predicted"/>
<keyword evidence="1" id="KW-0472">Membrane</keyword>